<protein>
    <submittedName>
        <fullName evidence="2">Uncharacterized protein</fullName>
    </submittedName>
</protein>
<keyword evidence="1" id="KW-0472">Membrane</keyword>
<sequence>METFDTNLVPNLKYLMKLIQNCSTLDLEINVKNMRLFLTQNLHNIVTNEMIEEYSLQLAAKMSWQENGIHWYCEISQQLHVYHLCPSVRPKTDKDNEEQKHTSLDDLMKVSNAFKKGQFQFKIKGNLKQFDKMLVRIDIHCQVTSLHRNAIYPVIPSSQEEQEHEKQKPNFAIMEVGLFVGIIVAISFVLCFVRWLCKVFNKPRCIKHSNKVEDKDKNRRKIVKKKIGKDTIKVTIIHEKIQAFYRISGKQGEYRPGFLNLFKSEVKYRIMEE</sequence>
<feature type="transmembrane region" description="Helical" evidence="1">
    <location>
        <begin position="176"/>
        <end position="197"/>
    </location>
</feature>
<keyword evidence="3" id="KW-1185">Reference proteome</keyword>
<keyword evidence="1" id="KW-1133">Transmembrane helix</keyword>
<comment type="caution">
    <text evidence="2">The sequence shown here is derived from an EMBL/GenBank/DDBJ whole genome shotgun (WGS) entry which is preliminary data.</text>
</comment>
<dbReference type="EMBL" id="CAJPWZ010002881">
    <property type="protein sequence ID" value="CAG2246729.1"/>
    <property type="molecule type" value="Genomic_DNA"/>
</dbReference>
<accession>A0A8S3UVG8</accession>
<dbReference type="Proteomes" id="UP000683360">
    <property type="component" value="Unassembled WGS sequence"/>
</dbReference>
<reference evidence="2" key="1">
    <citation type="submission" date="2021-03" db="EMBL/GenBank/DDBJ databases">
        <authorList>
            <person name="Bekaert M."/>
        </authorList>
    </citation>
    <scope>NUCLEOTIDE SEQUENCE</scope>
</reference>
<keyword evidence="1" id="KW-0812">Transmembrane</keyword>
<gene>
    <name evidence="2" type="ORF">MEDL_58718</name>
</gene>
<evidence type="ECO:0000256" key="1">
    <source>
        <dbReference type="SAM" id="Phobius"/>
    </source>
</evidence>
<organism evidence="2 3">
    <name type="scientific">Mytilus edulis</name>
    <name type="common">Blue mussel</name>
    <dbReference type="NCBI Taxonomy" id="6550"/>
    <lineage>
        <taxon>Eukaryota</taxon>
        <taxon>Metazoa</taxon>
        <taxon>Spiralia</taxon>
        <taxon>Lophotrochozoa</taxon>
        <taxon>Mollusca</taxon>
        <taxon>Bivalvia</taxon>
        <taxon>Autobranchia</taxon>
        <taxon>Pteriomorphia</taxon>
        <taxon>Mytilida</taxon>
        <taxon>Mytiloidea</taxon>
        <taxon>Mytilidae</taxon>
        <taxon>Mytilinae</taxon>
        <taxon>Mytilus</taxon>
    </lineage>
</organism>
<proteinExistence type="predicted"/>
<evidence type="ECO:0000313" key="2">
    <source>
        <dbReference type="EMBL" id="CAG2246729.1"/>
    </source>
</evidence>
<evidence type="ECO:0000313" key="3">
    <source>
        <dbReference type="Proteomes" id="UP000683360"/>
    </source>
</evidence>
<dbReference type="AlphaFoldDB" id="A0A8S3UVG8"/>
<name>A0A8S3UVG8_MYTED</name>